<dbReference type="Pfam" id="PF14534">
    <property type="entry name" value="DUF4440"/>
    <property type="match status" value="1"/>
</dbReference>
<organism evidence="2 3">
    <name type="scientific">Flavobacterium plantiphilum</name>
    <dbReference type="NCBI Taxonomy" id="3163297"/>
    <lineage>
        <taxon>Bacteria</taxon>
        <taxon>Pseudomonadati</taxon>
        <taxon>Bacteroidota</taxon>
        <taxon>Flavobacteriia</taxon>
        <taxon>Flavobacteriales</taxon>
        <taxon>Flavobacteriaceae</taxon>
        <taxon>Flavobacterium</taxon>
    </lineage>
</organism>
<name>A0ABW8XY15_9FLAO</name>
<keyword evidence="3" id="KW-1185">Reference proteome</keyword>
<evidence type="ECO:0000313" key="2">
    <source>
        <dbReference type="EMBL" id="MFL9832207.1"/>
    </source>
</evidence>
<dbReference type="InterPro" id="IPR032710">
    <property type="entry name" value="NTF2-like_dom_sf"/>
</dbReference>
<evidence type="ECO:0000259" key="1">
    <source>
        <dbReference type="Pfam" id="PF14534"/>
    </source>
</evidence>
<dbReference type="RefSeq" id="WP_408082655.1">
    <property type="nucleotide sequence ID" value="NZ_JBELQA010000010.1"/>
</dbReference>
<proteinExistence type="predicted"/>
<gene>
    <name evidence="2" type="ORF">ABS764_15250</name>
</gene>
<dbReference type="Gene3D" id="3.10.450.50">
    <property type="match status" value="1"/>
</dbReference>
<dbReference type="Proteomes" id="UP001629260">
    <property type="component" value="Unassembled WGS sequence"/>
</dbReference>
<feature type="domain" description="DUF4440" evidence="1">
    <location>
        <begin position="11"/>
        <end position="115"/>
    </location>
</feature>
<reference evidence="2 3" key="1">
    <citation type="submission" date="2024-06" db="EMBL/GenBank/DDBJ databases">
        <authorList>
            <person name="Kaempfer P."/>
            <person name="Viver T."/>
        </authorList>
    </citation>
    <scope>NUCLEOTIDE SEQUENCE [LARGE SCALE GENOMIC DNA]</scope>
    <source>
        <strain evidence="2 3">ST-87</strain>
    </source>
</reference>
<evidence type="ECO:0000313" key="3">
    <source>
        <dbReference type="Proteomes" id="UP001629260"/>
    </source>
</evidence>
<sequence length="126" mass="13954">MNTTTISREEIIAAEDQLFSAQLASNVAVLDELLHDDLIAVAPNGQLLTKEMDLNAHRAKAMIIEEASTEINEIKITGNTALAIVTMTARGTMMGTPLEGKFRYFRVWKRFDNSLKIIGASFMQLP</sequence>
<protein>
    <submittedName>
        <fullName evidence="2">Nuclear transport factor 2 family protein</fullName>
    </submittedName>
</protein>
<comment type="caution">
    <text evidence="2">The sequence shown here is derived from an EMBL/GenBank/DDBJ whole genome shotgun (WGS) entry which is preliminary data.</text>
</comment>
<dbReference type="InterPro" id="IPR027843">
    <property type="entry name" value="DUF4440"/>
</dbReference>
<dbReference type="SUPFAM" id="SSF54427">
    <property type="entry name" value="NTF2-like"/>
    <property type="match status" value="1"/>
</dbReference>
<dbReference type="EMBL" id="JBELQA010000010">
    <property type="protein sequence ID" value="MFL9832207.1"/>
    <property type="molecule type" value="Genomic_DNA"/>
</dbReference>
<accession>A0ABW8XY15</accession>